<gene>
    <name evidence="2" type="ORF">GCT13_42545</name>
</gene>
<dbReference type="AlphaFoldDB" id="A0A7X1NJW1"/>
<protein>
    <recommendedName>
        <fullName evidence="4">Integrase catalytic domain-containing protein</fullName>
    </recommendedName>
</protein>
<proteinExistence type="predicted"/>
<name>A0A7X1NJW1_9BURK</name>
<dbReference type="Proteomes" id="UP000484381">
    <property type="component" value="Unassembled WGS sequence"/>
</dbReference>
<feature type="region of interest" description="Disordered" evidence="1">
    <location>
        <begin position="684"/>
        <end position="731"/>
    </location>
</feature>
<sequence length="753" mass="85210">MDPDVWEGQLLVGSIPGIRGSHYYRVTHFRSKDNSVFIRQVWRECPETTSTSKRYELAAVQSWMAAGRLIEIEESIRPKEMGEQKKDPAEELKARQVAEYRIRLLGKLIEPKGRMEFYASRSRRGTIVREQAKKSKVSVARLYMLITIYENFGCNTLALRPYPSAKTRSRGPITKKRGMPNVFEKRGESTEEVGHAVTRWALRHIQWAIWHLVIRMGLTYETARIVMHRLFWHQDNGSAALGTRVRYPVRESRAVSSGEFGYYARVYKRRVKVLKRLVGYREWRDHYAAGRGTAADLVLGPGDMIVMDCTTAKFEIVDAVFGIPIGRPTIAIVVDQATGTVLGIALSLLGESASLYRKVLFRACTSQSKLMQRLGLPPDYFEYRALANDVFVDRGKGNSAAIREPLTVEDGPEMGILIAPIACGRAKGVGEGLFNIVARRISKLAGGFTRERSERARDERRGARKVAKVTRIQLLKYLYEAAKAHNEGLDFRDLSIQMRKEGVTPTRGEIYNNAIKGRHGGERTYYGEVDFYTGLLPRNPPKPMQKAGVKYMGAVFTSSEYQRTYENEIAKALGRRRSLPKIVTMPDPDDPTILFWKRGPGDIITLRCSEKDCERWNGLHVEDVNVDLKEADIKARIRYEKKRTFVGVLPDYIVDSLVRARTTLHAGASEVNAVARDDEIDRERADSLAESRTYQDLVGASSDDKAPPRDRSVSSPTLEPTEEDAVDASVRSVREARMEALKEGLKKILKREQ</sequence>
<reference evidence="2 3" key="1">
    <citation type="submission" date="2019-10" db="EMBL/GenBank/DDBJ databases">
        <title>Paraburkholderia sp. isolated from nodules of Mimosa pudica from Brazilian Atlantic Forest soils.</title>
        <authorList>
            <person name="Paulitsch F."/>
            <person name="Hungria M."/>
            <person name="Dall'Agnol R."/>
        </authorList>
    </citation>
    <scope>NUCLEOTIDE SEQUENCE [LARGE SCALE GENOMIC DNA]</scope>
    <source>
        <strain evidence="2 3">CNPSo 3157</strain>
    </source>
</reference>
<evidence type="ECO:0008006" key="4">
    <source>
        <dbReference type="Google" id="ProtNLM"/>
    </source>
</evidence>
<feature type="compositionally biased region" description="Basic and acidic residues" evidence="1">
    <location>
        <begin position="702"/>
        <end position="712"/>
    </location>
</feature>
<dbReference type="InterPro" id="IPR036397">
    <property type="entry name" value="RNaseH_sf"/>
</dbReference>
<keyword evidence="3" id="KW-1185">Reference proteome</keyword>
<comment type="caution">
    <text evidence="2">The sequence shown here is derived from an EMBL/GenBank/DDBJ whole genome shotgun (WGS) entry which is preliminary data.</text>
</comment>
<dbReference type="EMBL" id="WHNP01000099">
    <property type="protein sequence ID" value="MPW23269.1"/>
    <property type="molecule type" value="Genomic_DNA"/>
</dbReference>
<dbReference type="GO" id="GO:0003676">
    <property type="term" value="F:nucleic acid binding"/>
    <property type="evidence" value="ECO:0007669"/>
    <property type="project" value="InterPro"/>
</dbReference>
<organism evidence="2 3">
    <name type="scientific">Paraburkholderia franconis</name>
    <dbReference type="NCBI Taxonomy" id="2654983"/>
    <lineage>
        <taxon>Bacteria</taxon>
        <taxon>Pseudomonadati</taxon>
        <taxon>Pseudomonadota</taxon>
        <taxon>Betaproteobacteria</taxon>
        <taxon>Burkholderiales</taxon>
        <taxon>Burkholderiaceae</taxon>
        <taxon>Paraburkholderia</taxon>
    </lineage>
</organism>
<evidence type="ECO:0000256" key="1">
    <source>
        <dbReference type="SAM" id="MobiDB-lite"/>
    </source>
</evidence>
<dbReference type="Gene3D" id="3.30.420.10">
    <property type="entry name" value="Ribonuclease H-like superfamily/Ribonuclease H"/>
    <property type="match status" value="1"/>
</dbReference>
<evidence type="ECO:0000313" key="2">
    <source>
        <dbReference type="EMBL" id="MPW23269.1"/>
    </source>
</evidence>
<dbReference type="RefSeq" id="WP_152767790.1">
    <property type="nucleotide sequence ID" value="NZ_WHNP01000099.1"/>
</dbReference>
<evidence type="ECO:0000313" key="3">
    <source>
        <dbReference type="Proteomes" id="UP000484381"/>
    </source>
</evidence>
<accession>A0A7X1NJW1</accession>